<feature type="transmembrane region" description="Helical" evidence="1">
    <location>
        <begin position="178"/>
        <end position="197"/>
    </location>
</feature>
<evidence type="ECO:0000313" key="3">
    <source>
        <dbReference type="Proteomes" id="UP000537825"/>
    </source>
</evidence>
<keyword evidence="1" id="KW-1133">Transmembrane helix</keyword>
<dbReference type="RefSeq" id="WP_120576506.1">
    <property type="nucleotide sequence ID" value="NZ_CBCSLE010000001.1"/>
</dbReference>
<accession>A0A7X5BSL3</accession>
<dbReference type="AlphaFoldDB" id="A0A7X5BSL3"/>
<dbReference type="EMBL" id="JAAAPK010000010">
    <property type="protein sequence ID" value="NBC44416.1"/>
    <property type="molecule type" value="Genomic_DNA"/>
</dbReference>
<keyword evidence="3" id="KW-1185">Reference proteome</keyword>
<comment type="caution">
    <text evidence="2">The sequence shown here is derived from an EMBL/GenBank/DDBJ whole genome shotgun (WGS) entry which is preliminary data.</text>
</comment>
<organism evidence="2 3">
    <name type="scientific">Corallococcus exiguus</name>
    <dbReference type="NCBI Taxonomy" id="83462"/>
    <lineage>
        <taxon>Bacteria</taxon>
        <taxon>Pseudomonadati</taxon>
        <taxon>Myxococcota</taxon>
        <taxon>Myxococcia</taxon>
        <taxon>Myxococcales</taxon>
        <taxon>Cystobacterineae</taxon>
        <taxon>Myxococcaceae</taxon>
        <taxon>Corallococcus</taxon>
    </lineage>
</organism>
<dbReference type="Gene3D" id="3.30.450.20">
    <property type="entry name" value="PAS domain"/>
    <property type="match status" value="1"/>
</dbReference>
<protein>
    <submittedName>
        <fullName evidence="2">Uncharacterized protein</fullName>
    </submittedName>
</protein>
<keyword evidence="1" id="KW-0812">Transmembrane</keyword>
<keyword evidence="1" id="KW-0472">Membrane</keyword>
<dbReference type="Proteomes" id="UP000537825">
    <property type="component" value="Unassembled WGS sequence"/>
</dbReference>
<gene>
    <name evidence="2" type="ORF">GTZ93_31890</name>
</gene>
<evidence type="ECO:0000313" key="2">
    <source>
        <dbReference type="EMBL" id="NBC44416.1"/>
    </source>
</evidence>
<sequence length="252" mass="27201">MSLFFKLGAATAAILCFSIALVVLLNFAKFETTLGELQQSRLRVLALDAKASTEAAIDLGLALPAVRDAQQILTRVSGMDPDIRGVAILDRRGTVLFQSGLHATTHLPGSARERAAWFEAAAAAHGGTWSHSDREALLVGAPILNPFSQPVGLVLIAYDRKALDARASAFLHTFARQALWPLAIGFSLVCALMWMLLRPLGQRFQAMEQAFRNMDGPAHTPPADEALRAFDARYQEASLALARAERSLEGPA</sequence>
<reference evidence="2 3" key="1">
    <citation type="submission" date="2020-01" db="EMBL/GenBank/DDBJ databases">
        <title>The draft genome sequence of Corallococcus exiguus DSM 14696.</title>
        <authorList>
            <person name="Zhang X."/>
            <person name="Zhu H."/>
        </authorList>
    </citation>
    <scope>NUCLEOTIDE SEQUENCE [LARGE SCALE GENOMIC DNA]</scope>
    <source>
        <strain evidence="2 3">DSM 14696</strain>
    </source>
</reference>
<proteinExistence type="predicted"/>
<evidence type="ECO:0000256" key="1">
    <source>
        <dbReference type="SAM" id="Phobius"/>
    </source>
</evidence>
<name>A0A7X5BSL3_9BACT</name>